<dbReference type="AlphaFoldDB" id="A0A1Z4KSG6"/>
<keyword evidence="1" id="KW-1133">Transmembrane helix</keyword>
<keyword evidence="1" id="KW-0812">Transmembrane</keyword>
<evidence type="ECO:0000313" key="2">
    <source>
        <dbReference type="EMBL" id="BAY71897.1"/>
    </source>
</evidence>
<dbReference type="EMBL" id="AP018216">
    <property type="protein sequence ID" value="BAY71897.1"/>
    <property type="molecule type" value="Genomic_DNA"/>
</dbReference>
<keyword evidence="1" id="KW-0472">Membrane</keyword>
<feature type="transmembrane region" description="Helical" evidence="1">
    <location>
        <begin position="12"/>
        <end position="33"/>
    </location>
</feature>
<evidence type="ECO:0000313" key="3">
    <source>
        <dbReference type="Proteomes" id="UP000217507"/>
    </source>
</evidence>
<sequence length="83" mass="9316">MKHSPLQSSANRVILTLVLIFAFIIVLFVYGGYRDNALITACKEQGGTLVYRTQVQEFLDDGRGSGGISQEFQVFDYCKFDSK</sequence>
<name>A0A1Z4KSG6_ANAVA</name>
<organism evidence="2 3">
    <name type="scientific">Trichormus variabilis NIES-23</name>
    <dbReference type="NCBI Taxonomy" id="1973479"/>
    <lineage>
        <taxon>Bacteria</taxon>
        <taxon>Bacillati</taxon>
        <taxon>Cyanobacteriota</taxon>
        <taxon>Cyanophyceae</taxon>
        <taxon>Nostocales</taxon>
        <taxon>Nostocaceae</taxon>
        <taxon>Trichormus</taxon>
    </lineage>
</organism>
<reference evidence="2 3" key="1">
    <citation type="submission" date="2017-06" db="EMBL/GenBank/DDBJ databases">
        <title>Genome sequencing of cyanobaciteial culture collection at National Institute for Environmental Studies (NIES).</title>
        <authorList>
            <person name="Hirose Y."/>
            <person name="Shimura Y."/>
            <person name="Fujisawa T."/>
            <person name="Nakamura Y."/>
            <person name="Kawachi M."/>
        </authorList>
    </citation>
    <scope>NUCLEOTIDE SEQUENCE [LARGE SCALE GENOMIC DNA]</scope>
    <source>
        <strain evidence="2 3">NIES-23</strain>
    </source>
</reference>
<proteinExistence type="predicted"/>
<dbReference type="Proteomes" id="UP000217507">
    <property type="component" value="Chromosome"/>
</dbReference>
<gene>
    <name evidence="2" type="ORF">NIES23_47200</name>
</gene>
<accession>A0A1Z4KSG6</accession>
<protein>
    <submittedName>
        <fullName evidence="2">Uncharacterized protein</fullName>
    </submittedName>
</protein>
<evidence type="ECO:0000256" key="1">
    <source>
        <dbReference type="SAM" id="Phobius"/>
    </source>
</evidence>